<gene>
    <name evidence="2" type="ORF">EMPG_11446</name>
</gene>
<comment type="caution">
    <text evidence="2">The sequence shown here is derived from an EMBL/GenBank/DDBJ whole genome shotgun (WGS) entry which is preliminary data.</text>
</comment>
<keyword evidence="1" id="KW-0812">Transmembrane</keyword>
<accession>A0A0H1BQI1</accession>
<name>A0A0H1BQI1_9EURO</name>
<protein>
    <submittedName>
        <fullName evidence="2">Uncharacterized protein</fullName>
    </submittedName>
</protein>
<keyword evidence="3" id="KW-1185">Reference proteome</keyword>
<keyword evidence="1" id="KW-1133">Transmembrane helix</keyword>
<evidence type="ECO:0000256" key="1">
    <source>
        <dbReference type="SAM" id="Phobius"/>
    </source>
</evidence>
<feature type="non-terminal residue" evidence="2">
    <location>
        <position position="85"/>
    </location>
</feature>
<evidence type="ECO:0000313" key="3">
    <source>
        <dbReference type="Proteomes" id="UP000053573"/>
    </source>
</evidence>
<sequence length="85" mass="9841">QNLDSGLNYEVPASKTFRCGYDGQEKPRLIKHPPHQIVRIQRSAHCSVSCRMNFPELYTYLVLFSIGSLARHIWIRSRFNGHQGL</sequence>
<feature type="transmembrane region" description="Helical" evidence="1">
    <location>
        <begin position="57"/>
        <end position="75"/>
    </location>
</feature>
<reference evidence="3" key="1">
    <citation type="journal article" date="2015" name="PLoS Genet.">
        <title>The dynamic genome and transcriptome of the human fungal pathogen Blastomyces and close relative Emmonsia.</title>
        <authorList>
            <person name="Munoz J.F."/>
            <person name="Gauthier G.M."/>
            <person name="Desjardins C.A."/>
            <person name="Gallo J.E."/>
            <person name="Holder J."/>
            <person name="Sullivan T.D."/>
            <person name="Marty A.J."/>
            <person name="Carmen J.C."/>
            <person name="Chen Z."/>
            <person name="Ding L."/>
            <person name="Gujja S."/>
            <person name="Magrini V."/>
            <person name="Misas E."/>
            <person name="Mitreva M."/>
            <person name="Priest M."/>
            <person name="Saif S."/>
            <person name="Whiston E.A."/>
            <person name="Young S."/>
            <person name="Zeng Q."/>
            <person name="Goldman W.E."/>
            <person name="Mardis E.R."/>
            <person name="Taylor J.W."/>
            <person name="McEwen J.G."/>
            <person name="Clay O.K."/>
            <person name="Klein B.S."/>
            <person name="Cuomo C.A."/>
        </authorList>
    </citation>
    <scope>NUCLEOTIDE SEQUENCE [LARGE SCALE GENOMIC DNA]</scope>
    <source>
        <strain evidence="3">UAMH 139</strain>
    </source>
</reference>
<keyword evidence="1" id="KW-0472">Membrane</keyword>
<dbReference type="Proteomes" id="UP000053573">
    <property type="component" value="Unassembled WGS sequence"/>
</dbReference>
<dbReference type="EMBL" id="LDEV01000218">
    <property type="protein sequence ID" value="KLJ13610.1"/>
    <property type="molecule type" value="Genomic_DNA"/>
</dbReference>
<feature type="non-terminal residue" evidence="2">
    <location>
        <position position="1"/>
    </location>
</feature>
<dbReference type="AlphaFoldDB" id="A0A0H1BQI1"/>
<proteinExistence type="predicted"/>
<evidence type="ECO:0000313" key="2">
    <source>
        <dbReference type="EMBL" id="KLJ13610.1"/>
    </source>
</evidence>
<organism evidence="2 3">
    <name type="scientific">Blastomyces silverae</name>
    <dbReference type="NCBI Taxonomy" id="2060906"/>
    <lineage>
        <taxon>Eukaryota</taxon>
        <taxon>Fungi</taxon>
        <taxon>Dikarya</taxon>
        <taxon>Ascomycota</taxon>
        <taxon>Pezizomycotina</taxon>
        <taxon>Eurotiomycetes</taxon>
        <taxon>Eurotiomycetidae</taxon>
        <taxon>Onygenales</taxon>
        <taxon>Ajellomycetaceae</taxon>
        <taxon>Blastomyces</taxon>
    </lineage>
</organism>